<keyword evidence="5" id="KW-0560">Oxidoreductase</keyword>
<dbReference type="Pfam" id="PF00106">
    <property type="entry name" value="adh_short"/>
    <property type="match status" value="1"/>
</dbReference>
<dbReference type="Proteomes" id="UP001229421">
    <property type="component" value="Unassembled WGS sequence"/>
</dbReference>
<reference evidence="9" key="1">
    <citation type="journal article" date="2023" name="bioRxiv">
        <title>Improved chromosome-level genome assembly for marigold (Tagetes erecta).</title>
        <authorList>
            <person name="Jiang F."/>
            <person name="Yuan L."/>
            <person name="Wang S."/>
            <person name="Wang H."/>
            <person name="Xu D."/>
            <person name="Wang A."/>
            <person name="Fan W."/>
        </authorList>
    </citation>
    <scope>NUCLEOTIDE SEQUENCE</scope>
    <source>
        <strain evidence="9">WSJ</strain>
        <tissue evidence="9">Leaf</tissue>
    </source>
</reference>
<dbReference type="PANTHER" id="PTHR43391:SF58">
    <property type="entry name" value="11-BETA-HYDROXYSTEROID DEHYDROGENASE"/>
    <property type="match status" value="1"/>
</dbReference>
<name>A0AAD8NLI0_TARER</name>
<evidence type="ECO:0000256" key="8">
    <source>
        <dbReference type="SAM" id="Phobius"/>
    </source>
</evidence>
<evidence type="ECO:0000313" key="10">
    <source>
        <dbReference type="Proteomes" id="UP001229421"/>
    </source>
</evidence>
<keyword evidence="3" id="KW-0521">NADP</keyword>
<comment type="subcellular location">
    <subcellularLocation>
        <location evidence="1">Membrane</location>
        <topology evidence="1">Single-pass type II membrane protein</topology>
    </subcellularLocation>
</comment>
<organism evidence="9 10">
    <name type="scientific">Tagetes erecta</name>
    <name type="common">African marigold</name>
    <dbReference type="NCBI Taxonomy" id="13708"/>
    <lineage>
        <taxon>Eukaryota</taxon>
        <taxon>Viridiplantae</taxon>
        <taxon>Streptophyta</taxon>
        <taxon>Embryophyta</taxon>
        <taxon>Tracheophyta</taxon>
        <taxon>Spermatophyta</taxon>
        <taxon>Magnoliopsida</taxon>
        <taxon>eudicotyledons</taxon>
        <taxon>Gunneridae</taxon>
        <taxon>Pentapetalae</taxon>
        <taxon>asterids</taxon>
        <taxon>campanulids</taxon>
        <taxon>Asterales</taxon>
        <taxon>Asteraceae</taxon>
        <taxon>Asteroideae</taxon>
        <taxon>Heliantheae alliance</taxon>
        <taxon>Tageteae</taxon>
        <taxon>Tagetes</taxon>
    </lineage>
</organism>
<dbReference type="EMBL" id="JAUHHV010000009">
    <property type="protein sequence ID" value="KAK1413192.1"/>
    <property type="molecule type" value="Genomic_DNA"/>
</dbReference>
<evidence type="ECO:0000256" key="1">
    <source>
        <dbReference type="ARBA" id="ARBA00004606"/>
    </source>
</evidence>
<keyword evidence="8" id="KW-0472">Membrane</keyword>
<evidence type="ECO:0000256" key="2">
    <source>
        <dbReference type="ARBA" id="ARBA00006484"/>
    </source>
</evidence>
<evidence type="ECO:0000256" key="5">
    <source>
        <dbReference type="ARBA" id="ARBA00023002"/>
    </source>
</evidence>
<dbReference type="GO" id="GO:0016491">
    <property type="term" value="F:oxidoreductase activity"/>
    <property type="evidence" value="ECO:0007669"/>
    <property type="project" value="UniProtKB-KW"/>
</dbReference>
<dbReference type="Gene3D" id="3.40.50.720">
    <property type="entry name" value="NAD(P)-binding Rossmann-like Domain"/>
    <property type="match status" value="1"/>
</dbReference>
<feature type="compositionally biased region" description="Polar residues" evidence="7">
    <location>
        <begin position="301"/>
        <end position="315"/>
    </location>
</feature>
<evidence type="ECO:0000256" key="7">
    <source>
        <dbReference type="SAM" id="MobiDB-lite"/>
    </source>
</evidence>
<keyword evidence="4" id="KW-0735">Signal-anchor</keyword>
<protein>
    <submittedName>
        <fullName evidence="9">Uncharacterized protein</fullName>
    </submittedName>
</protein>
<evidence type="ECO:0000256" key="3">
    <source>
        <dbReference type="ARBA" id="ARBA00022857"/>
    </source>
</evidence>
<evidence type="ECO:0000313" key="9">
    <source>
        <dbReference type="EMBL" id="KAK1413192.1"/>
    </source>
</evidence>
<feature type="transmembrane region" description="Helical" evidence="8">
    <location>
        <begin position="12"/>
        <end position="33"/>
    </location>
</feature>
<evidence type="ECO:0000256" key="4">
    <source>
        <dbReference type="ARBA" id="ARBA00022968"/>
    </source>
</evidence>
<dbReference type="PRINTS" id="PR00080">
    <property type="entry name" value="SDRFAMILY"/>
</dbReference>
<dbReference type="InterPro" id="IPR002347">
    <property type="entry name" value="SDR_fam"/>
</dbReference>
<proteinExistence type="inferred from homology"/>
<dbReference type="PANTHER" id="PTHR43391">
    <property type="entry name" value="RETINOL DEHYDROGENASE-RELATED"/>
    <property type="match status" value="1"/>
</dbReference>
<comment type="similarity">
    <text evidence="2 6">Belongs to the short-chain dehydrogenases/reductases (SDR) family.</text>
</comment>
<comment type="caution">
    <text evidence="9">The sequence shown here is derived from an EMBL/GenBank/DDBJ whole genome shotgun (WGS) entry which is preliminary data.</text>
</comment>
<evidence type="ECO:0000256" key="6">
    <source>
        <dbReference type="RuleBase" id="RU000363"/>
    </source>
</evidence>
<dbReference type="GO" id="GO:0005829">
    <property type="term" value="C:cytosol"/>
    <property type="evidence" value="ECO:0007669"/>
    <property type="project" value="TreeGrafter"/>
</dbReference>
<dbReference type="SUPFAM" id="SSF51735">
    <property type="entry name" value="NAD(P)-binding Rossmann-fold domains"/>
    <property type="match status" value="1"/>
</dbReference>
<dbReference type="AlphaFoldDB" id="A0AAD8NLI0"/>
<keyword evidence="8" id="KW-1133">Transmembrane helix</keyword>
<keyword evidence="10" id="KW-1185">Reference proteome</keyword>
<keyword evidence="8" id="KW-0812">Transmembrane</keyword>
<dbReference type="GO" id="GO:0016020">
    <property type="term" value="C:membrane"/>
    <property type="evidence" value="ECO:0007669"/>
    <property type="project" value="UniProtKB-SubCell"/>
</dbReference>
<sequence>MDLIHKFLNVVFPIVSFIIFIFLLPILSLYRLLSFRIRSVFRENLAGKVVLITGASAGIGEHLAYEYAKHGARLALVARREEVLTAVAGKAKKLGSPDVMVIKADVSKIEDCKRFVDETINHFGELDCLINNAGIAIVGLFEDQERITDHTSVMDINFWGSVNATHFALPHLKKSKGRIVVIGSCGGWFTTPKVSVYNASKAAQQSFFETLRLELAPDIGITIVTLGLVDTYLATNEFIYKTNLDKTPLLSVGGCAKEIVNSVRRGDEHLTEPRWMRTVYLWVMLLPELMSVARRLVNAKRGTTSPNQESQTTGQPLDIKHD</sequence>
<feature type="region of interest" description="Disordered" evidence="7">
    <location>
        <begin position="300"/>
        <end position="322"/>
    </location>
</feature>
<gene>
    <name evidence="9" type="ORF">QVD17_34963</name>
</gene>
<accession>A0AAD8NLI0</accession>
<dbReference type="PRINTS" id="PR00081">
    <property type="entry name" value="GDHRDH"/>
</dbReference>
<dbReference type="InterPro" id="IPR036291">
    <property type="entry name" value="NAD(P)-bd_dom_sf"/>
</dbReference>